<dbReference type="AlphaFoldDB" id="A0A8D2GHH9"/>
<evidence type="ECO:0000313" key="1">
    <source>
        <dbReference type="Ensembl" id="ENSTGEP00000034893.1"/>
    </source>
</evidence>
<organism evidence="1 2">
    <name type="scientific">Theropithecus gelada</name>
    <name type="common">Gelada baboon</name>
    <dbReference type="NCBI Taxonomy" id="9565"/>
    <lineage>
        <taxon>Eukaryota</taxon>
        <taxon>Metazoa</taxon>
        <taxon>Chordata</taxon>
        <taxon>Craniata</taxon>
        <taxon>Vertebrata</taxon>
        <taxon>Euteleostomi</taxon>
        <taxon>Mammalia</taxon>
        <taxon>Eutheria</taxon>
        <taxon>Euarchontoglires</taxon>
        <taxon>Primates</taxon>
        <taxon>Haplorrhini</taxon>
        <taxon>Catarrhini</taxon>
        <taxon>Cercopithecidae</taxon>
        <taxon>Cercopithecinae</taxon>
        <taxon>Theropithecus</taxon>
    </lineage>
</organism>
<sequence length="71" mass="8659">MVFFRNKIYFINLFYYCDNTQALNVYPEIFYNICTLSSLKDIWSMASRKVSFLLMCVDSYRMLVQIFINIW</sequence>
<proteinExistence type="predicted"/>
<reference evidence="1" key="2">
    <citation type="submission" date="2025-08" db="UniProtKB">
        <authorList>
            <consortium name="Ensembl"/>
        </authorList>
    </citation>
    <scope>IDENTIFICATION</scope>
</reference>
<evidence type="ECO:0000313" key="2">
    <source>
        <dbReference type="Proteomes" id="UP000694411"/>
    </source>
</evidence>
<keyword evidence="2" id="KW-1185">Reference proteome</keyword>
<accession>A0A8D2GHH9</accession>
<reference evidence="1" key="1">
    <citation type="submission" date="2018-05" db="EMBL/GenBank/DDBJ databases">
        <title>Whole genome of Theropithecus gelada.</title>
        <authorList>
            <person name="Chiou K.L."/>
            <person name="Snyder-Mackler N."/>
        </authorList>
    </citation>
    <scope>NUCLEOTIDE SEQUENCE [LARGE SCALE GENOMIC DNA]</scope>
</reference>
<reference evidence="1" key="3">
    <citation type="submission" date="2025-09" db="UniProtKB">
        <authorList>
            <consortium name="Ensembl"/>
        </authorList>
    </citation>
    <scope>IDENTIFICATION</scope>
</reference>
<protein>
    <submittedName>
        <fullName evidence="1">Uncharacterized protein</fullName>
    </submittedName>
</protein>
<dbReference type="Proteomes" id="UP000694411">
    <property type="component" value="Chromosome 2"/>
</dbReference>
<dbReference type="Ensembl" id="ENSTGET00000041404.1">
    <property type="protein sequence ID" value="ENSTGEP00000034893.1"/>
    <property type="gene ID" value="ENSTGEG00000027809.1"/>
</dbReference>
<name>A0A8D2GHH9_THEGE</name>